<dbReference type="RefSeq" id="WP_279248616.1">
    <property type="nucleotide sequence ID" value="NZ_SHNO01000001.1"/>
</dbReference>
<evidence type="ECO:0000256" key="1">
    <source>
        <dbReference type="ARBA" id="ARBA00022475"/>
    </source>
</evidence>
<accession>A0ABT3T5X8</accession>
<evidence type="ECO:0000256" key="4">
    <source>
        <dbReference type="ARBA" id="ARBA00023136"/>
    </source>
</evidence>
<dbReference type="PANTHER" id="PTHR36917:SF1">
    <property type="entry name" value="INNER MEMBRANE-SPANNING PROTEIN YCIB"/>
    <property type="match status" value="1"/>
</dbReference>
<dbReference type="Pfam" id="PF04279">
    <property type="entry name" value="IspA"/>
    <property type="match status" value="1"/>
</dbReference>
<feature type="transmembrane region" description="Helical" evidence="5">
    <location>
        <begin position="135"/>
        <end position="153"/>
    </location>
</feature>
<feature type="transmembrane region" description="Helical" evidence="5">
    <location>
        <begin position="35"/>
        <end position="58"/>
    </location>
</feature>
<evidence type="ECO:0000313" key="6">
    <source>
        <dbReference type="EMBL" id="MCX2976874.1"/>
    </source>
</evidence>
<dbReference type="NCBIfam" id="NF001325">
    <property type="entry name" value="PRK00259.1-3"/>
    <property type="match status" value="1"/>
</dbReference>
<evidence type="ECO:0000256" key="5">
    <source>
        <dbReference type="HAMAP-Rule" id="MF_00189"/>
    </source>
</evidence>
<evidence type="ECO:0000256" key="3">
    <source>
        <dbReference type="ARBA" id="ARBA00022989"/>
    </source>
</evidence>
<name>A0ABT3T5X8_9GAMM</name>
<keyword evidence="4 5" id="KW-0472">Membrane</keyword>
<evidence type="ECO:0000256" key="2">
    <source>
        <dbReference type="ARBA" id="ARBA00022692"/>
    </source>
</evidence>
<feature type="transmembrane region" description="Helical" evidence="5">
    <location>
        <begin position="7"/>
        <end position="29"/>
    </location>
</feature>
<comment type="similarity">
    <text evidence="5">Belongs to the YciB family.</text>
</comment>
<comment type="subcellular location">
    <subcellularLocation>
        <location evidence="5">Cell inner membrane</location>
        <topology evidence="5">Multi-pass membrane protein</topology>
    </subcellularLocation>
</comment>
<organism evidence="6 7">
    <name type="scientific">Candidatus Marimicrobium litorale</name>
    <dbReference type="NCBI Taxonomy" id="2518991"/>
    <lineage>
        <taxon>Bacteria</taxon>
        <taxon>Pseudomonadati</taxon>
        <taxon>Pseudomonadota</taxon>
        <taxon>Gammaproteobacteria</taxon>
        <taxon>Cellvibrionales</taxon>
        <taxon>Halieaceae</taxon>
        <taxon>Marimicrobium</taxon>
    </lineage>
</organism>
<keyword evidence="2 5" id="KW-0812">Transmembrane</keyword>
<keyword evidence="3 5" id="KW-1133">Transmembrane helix</keyword>
<keyword evidence="7" id="KW-1185">Reference proteome</keyword>
<feature type="transmembrane region" description="Helical" evidence="5">
    <location>
        <begin position="165"/>
        <end position="183"/>
    </location>
</feature>
<keyword evidence="5" id="KW-0997">Cell inner membrane</keyword>
<gene>
    <name evidence="5" type="primary">yciB</name>
    <name evidence="6" type="ORF">EYC82_05865</name>
</gene>
<comment type="function">
    <text evidence="5">Plays a role in cell envelope biogenesis, maintenance of cell envelope integrity and membrane homeostasis.</text>
</comment>
<protein>
    <recommendedName>
        <fullName evidence="5">Inner membrane-spanning protein YciB</fullName>
    </recommendedName>
</protein>
<comment type="caution">
    <text evidence="6">The sequence shown here is derived from an EMBL/GenBank/DDBJ whole genome shotgun (WGS) entry which is preliminary data.</text>
</comment>
<proteinExistence type="inferred from homology"/>
<dbReference type="PANTHER" id="PTHR36917">
    <property type="entry name" value="INTRACELLULAR SEPTATION PROTEIN A-RELATED"/>
    <property type="match status" value="1"/>
</dbReference>
<dbReference type="HAMAP" id="MF_00189">
    <property type="entry name" value="YciB"/>
    <property type="match status" value="1"/>
</dbReference>
<sequence length="201" mass="22877">MKQIAEFIPIILFFIVYQLDGESIAVAGWHYRFDGIFSATAALMVATLLQVAITYAVTRSFEKRLLWLLIAVLVFGGATLVFRNQAFIQWKPTVFNWVLALVFGASQFIGDKNLMERTLGTQIRLPKKVWTQLNALWIGNFLLVGGLNLFVAYRYSEQAWVNYKLYSSFGFILTLTVLTALLISPHLKEENSNEPEQDESL</sequence>
<dbReference type="InterPro" id="IPR006008">
    <property type="entry name" value="YciB"/>
</dbReference>
<reference evidence="6" key="1">
    <citation type="submission" date="2019-02" db="EMBL/GenBank/DDBJ databases">
        <authorList>
            <person name="Li S.-H."/>
        </authorList>
    </citation>
    <scope>NUCLEOTIDE SEQUENCE</scope>
    <source>
        <strain evidence="6">IMCC11814</strain>
    </source>
</reference>
<evidence type="ECO:0000313" key="7">
    <source>
        <dbReference type="Proteomes" id="UP001143304"/>
    </source>
</evidence>
<dbReference type="EMBL" id="SHNO01000001">
    <property type="protein sequence ID" value="MCX2976874.1"/>
    <property type="molecule type" value="Genomic_DNA"/>
</dbReference>
<feature type="transmembrane region" description="Helical" evidence="5">
    <location>
        <begin position="65"/>
        <end position="82"/>
    </location>
</feature>
<dbReference type="Proteomes" id="UP001143304">
    <property type="component" value="Unassembled WGS sequence"/>
</dbReference>
<keyword evidence="1 5" id="KW-1003">Cell membrane</keyword>